<feature type="signal peptide" evidence="2">
    <location>
        <begin position="1"/>
        <end position="29"/>
    </location>
</feature>
<dbReference type="RefSeq" id="WP_284387532.1">
    <property type="nucleotide sequence ID" value="NZ_BSNK01000001.1"/>
</dbReference>
<feature type="chain" id="PRO_5047050474" description="DUF2946 domain-containing protein" evidence="2">
    <location>
        <begin position="30"/>
        <end position="130"/>
    </location>
</feature>
<reference evidence="3" key="2">
    <citation type="submission" date="2023-01" db="EMBL/GenBank/DDBJ databases">
        <title>Draft genome sequence of Algimonas ampicilliniresistens strain NBRC 108219.</title>
        <authorList>
            <person name="Sun Q."/>
            <person name="Mori K."/>
        </authorList>
    </citation>
    <scope>NUCLEOTIDE SEQUENCE</scope>
    <source>
        <strain evidence="3">NBRC 108219</strain>
    </source>
</reference>
<evidence type="ECO:0000256" key="1">
    <source>
        <dbReference type="SAM" id="MobiDB-lite"/>
    </source>
</evidence>
<evidence type="ECO:0000313" key="4">
    <source>
        <dbReference type="Proteomes" id="UP001161391"/>
    </source>
</evidence>
<proteinExistence type="predicted"/>
<comment type="caution">
    <text evidence="3">The sequence shown here is derived from an EMBL/GenBank/DDBJ whole genome shotgun (WGS) entry which is preliminary data.</text>
</comment>
<feature type="region of interest" description="Disordered" evidence="1">
    <location>
        <begin position="109"/>
        <end position="130"/>
    </location>
</feature>
<gene>
    <name evidence="3" type="ORF">GCM10007853_06670</name>
</gene>
<sequence>MMVRPHILRLLTAFAVLLQLALPYAQANAAANGTDLSDLICNPSGRAASAEAKAALSELLSIVGEEEESDAPPDCERCVSPNVTVVSASVTVSAPVQFGRLTHRHPASEALGPISPRGPPCGTRAPPPFV</sequence>
<dbReference type="Proteomes" id="UP001161391">
    <property type="component" value="Unassembled WGS sequence"/>
</dbReference>
<evidence type="ECO:0000313" key="3">
    <source>
        <dbReference type="EMBL" id="GLQ22793.1"/>
    </source>
</evidence>
<accession>A0ABQ5V7G7</accession>
<name>A0ABQ5V7G7_9PROT</name>
<protein>
    <recommendedName>
        <fullName evidence="5">DUF2946 domain-containing protein</fullName>
    </recommendedName>
</protein>
<dbReference type="EMBL" id="BSNK01000001">
    <property type="protein sequence ID" value="GLQ22793.1"/>
    <property type="molecule type" value="Genomic_DNA"/>
</dbReference>
<reference evidence="3" key="1">
    <citation type="journal article" date="2014" name="Int. J. Syst. Evol. Microbiol.">
        <title>Complete genome of a new Firmicutes species belonging to the dominant human colonic microbiota ('Ruminococcus bicirculans') reveals two chromosomes and a selective capacity to utilize plant glucans.</title>
        <authorList>
            <consortium name="NISC Comparative Sequencing Program"/>
            <person name="Wegmann U."/>
            <person name="Louis P."/>
            <person name="Goesmann A."/>
            <person name="Henrissat B."/>
            <person name="Duncan S.H."/>
            <person name="Flint H.J."/>
        </authorList>
    </citation>
    <scope>NUCLEOTIDE SEQUENCE</scope>
    <source>
        <strain evidence="3">NBRC 108219</strain>
    </source>
</reference>
<keyword evidence="4" id="KW-1185">Reference proteome</keyword>
<organism evidence="3 4">
    <name type="scientific">Algimonas ampicilliniresistens</name>
    <dbReference type="NCBI Taxonomy" id="1298735"/>
    <lineage>
        <taxon>Bacteria</taxon>
        <taxon>Pseudomonadati</taxon>
        <taxon>Pseudomonadota</taxon>
        <taxon>Alphaproteobacteria</taxon>
        <taxon>Maricaulales</taxon>
        <taxon>Robiginitomaculaceae</taxon>
        <taxon>Algimonas</taxon>
    </lineage>
</organism>
<keyword evidence="2" id="KW-0732">Signal</keyword>
<evidence type="ECO:0000256" key="2">
    <source>
        <dbReference type="SAM" id="SignalP"/>
    </source>
</evidence>
<evidence type="ECO:0008006" key="5">
    <source>
        <dbReference type="Google" id="ProtNLM"/>
    </source>
</evidence>